<dbReference type="AlphaFoldDB" id="A0A9P6LF90"/>
<evidence type="ECO:0000313" key="2">
    <source>
        <dbReference type="EMBL" id="KAF9870315.1"/>
    </source>
</evidence>
<dbReference type="CDD" id="cd02440">
    <property type="entry name" value="AdoMet_MTases"/>
    <property type="match status" value="1"/>
</dbReference>
<dbReference type="PANTHER" id="PTHR43591">
    <property type="entry name" value="METHYLTRANSFERASE"/>
    <property type="match status" value="1"/>
</dbReference>
<dbReference type="RefSeq" id="XP_038739776.1">
    <property type="nucleotide sequence ID" value="XM_038894875.1"/>
</dbReference>
<name>A0A9P6LF90_9PEZI</name>
<dbReference type="Gene3D" id="3.40.50.150">
    <property type="entry name" value="Vaccinia Virus protein VP39"/>
    <property type="match status" value="1"/>
</dbReference>
<accession>A0A9P6LF90</accession>
<proteinExistence type="inferred from homology"/>
<organism evidence="2 3">
    <name type="scientific">Colletotrichum karsti</name>
    <dbReference type="NCBI Taxonomy" id="1095194"/>
    <lineage>
        <taxon>Eukaryota</taxon>
        <taxon>Fungi</taxon>
        <taxon>Dikarya</taxon>
        <taxon>Ascomycota</taxon>
        <taxon>Pezizomycotina</taxon>
        <taxon>Sordariomycetes</taxon>
        <taxon>Hypocreomycetidae</taxon>
        <taxon>Glomerellales</taxon>
        <taxon>Glomerellaceae</taxon>
        <taxon>Colletotrichum</taxon>
        <taxon>Colletotrichum boninense species complex</taxon>
    </lineage>
</organism>
<sequence length="268" mass="30918">MQHHLFLRTLDDALGLAPPNYDNSRLKRVLDVGTGTGIWAIDFADDHPEAEVIGVDLSPSAPEFIPPNVKFEIDDIEEDWTWSRPFDYIHSRFMNSSISDWRAYIQKAYNHLTPGGYFELQEVDLNPRSDDGTLRPDSALSRCIAFMGEASLKLGHSYQEVQALVPMLEEIGFVDVRLYLFKWPMNPWPKLPKYKELGQLNHENTMIAIEALTMAPFTRGLGWTKEQVEDFLVYVRRDLSNPQIHSYWAIYDLCARKPTEAELRARGW</sequence>
<dbReference type="Proteomes" id="UP000781932">
    <property type="component" value="Unassembled WGS sequence"/>
</dbReference>
<dbReference type="EMBL" id="JAATWM020000055">
    <property type="protein sequence ID" value="KAF9870315.1"/>
    <property type="molecule type" value="Genomic_DNA"/>
</dbReference>
<reference evidence="2" key="1">
    <citation type="submission" date="2020-03" db="EMBL/GenBank/DDBJ databases">
        <authorList>
            <person name="He L."/>
        </authorList>
    </citation>
    <scope>NUCLEOTIDE SEQUENCE</scope>
    <source>
        <strain evidence="2">CkLH20</strain>
    </source>
</reference>
<dbReference type="GeneID" id="62167949"/>
<dbReference type="GO" id="GO:0008168">
    <property type="term" value="F:methyltransferase activity"/>
    <property type="evidence" value="ECO:0007669"/>
    <property type="project" value="TreeGrafter"/>
</dbReference>
<evidence type="ECO:0000313" key="3">
    <source>
        <dbReference type="Proteomes" id="UP000781932"/>
    </source>
</evidence>
<dbReference type="Pfam" id="PF13489">
    <property type="entry name" value="Methyltransf_23"/>
    <property type="match status" value="1"/>
</dbReference>
<reference evidence="2" key="2">
    <citation type="submission" date="2020-11" db="EMBL/GenBank/DDBJ databases">
        <title>Whole genome sequencing of Colletotrichum sp.</title>
        <authorList>
            <person name="Li H."/>
        </authorList>
    </citation>
    <scope>NUCLEOTIDE SEQUENCE</scope>
    <source>
        <strain evidence="2">CkLH20</strain>
    </source>
</reference>
<comment type="caution">
    <text evidence="2">The sequence shown here is derived from an EMBL/GenBank/DDBJ whole genome shotgun (WGS) entry which is preliminary data.</text>
</comment>
<evidence type="ECO:0008006" key="4">
    <source>
        <dbReference type="Google" id="ProtNLM"/>
    </source>
</evidence>
<protein>
    <recommendedName>
        <fullName evidence="4">Secondary metabolism regulator LAE1</fullName>
    </recommendedName>
</protein>
<keyword evidence="3" id="KW-1185">Reference proteome</keyword>
<dbReference type="OrthoDB" id="2013972at2759"/>
<dbReference type="PANTHER" id="PTHR43591:SF24">
    <property type="entry name" value="2-METHOXY-6-POLYPRENYL-1,4-BENZOQUINOL METHYLASE, MITOCHONDRIAL"/>
    <property type="match status" value="1"/>
</dbReference>
<evidence type="ECO:0000256" key="1">
    <source>
        <dbReference type="ARBA" id="ARBA00038158"/>
    </source>
</evidence>
<dbReference type="SUPFAM" id="SSF53335">
    <property type="entry name" value="S-adenosyl-L-methionine-dependent methyltransferases"/>
    <property type="match status" value="1"/>
</dbReference>
<comment type="similarity">
    <text evidence="1">Belongs to the methyltransferase superfamily. LaeA methyltransferase family.</text>
</comment>
<gene>
    <name evidence="2" type="ORF">CkaCkLH20_12162</name>
</gene>
<dbReference type="InterPro" id="IPR029063">
    <property type="entry name" value="SAM-dependent_MTases_sf"/>
</dbReference>